<accession>A0A6I4RBR0</accession>
<feature type="domain" description="HTH marR-type" evidence="4">
    <location>
        <begin position="12"/>
        <end position="147"/>
    </location>
</feature>
<keyword evidence="2" id="KW-0238">DNA-binding</keyword>
<sequence length="147" mass="17009">MIEKVEKAIARNQEALRSLIILHRASDTIYKQEVETMKKYHLTMGQFGVLETLYNKGDLRIQELIDKLLSTSGNMTVVIKNMIRDGYITKVPDCDDKRASRIHLTDLGRKTIEAILPEHYDNIGCIFDLLSLEEQETLNTILKKFKR</sequence>
<dbReference type="EMBL" id="WUBJ01000010">
    <property type="protein sequence ID" value="MWV56929.1"/>
    <property type="molecule type" value="Genomic_DNA"/>
</dbReference>
<evidence type="ECO:0000313" key="8">
    <source>
        <dbReference type="Proteomes" id="UP000435423"/>
    </source>
</evidence>
<evidence type="ECO:0000256" key="1">
    <source>
        <dbReference type="ARBA" id="ARBA00023015"/>
    </source>
</evidence>
<dbReference type="InterPro" id="IPR036390">
    <property type="entry name" value="WH_DNA-bd_sf"/>
</dbReference>
<keyword evidence="7" id="KW-1185">Reference proteome</keyword>
<dbReference type="Pfam" id="PF01047">
    <property type="entry name" value="MarR"/>
    <property type="match status" value="1"/>
</dbReference>
<reference evidence="5 7" key="2">
    <citation type="submission" date="2019-11" db="EMBL/GenBank/DDBJ databases">
        <title>Streptococcis sp. isolated from the respiratory tract of Marmot.</title>
        <authorList>
            <person name="Zhang G."/>
        </authorList>
    </citation>
    <scope>NUCLEOTIDE SEQUENCE [LARGE SCALE GENOMIC DNA]</scope>
    <source>
        <strain evidence="7">zg-86</strain>
        <strain evidence="5">Zg-86</strain>
    </source>
</reference>
<dbReference type="PANTHER" id="PTHR42756:SF1">
    <property type="entry name" value="TRANSCRIPTIONAL REPRESSOR OF EMRAB OPERON"/>
    <property type="match status" value="1"/>
</dbReference>
<dbReference type="PANTHER" id="PTHR42756">
    <property type="entry name" value="TRANSCRIPTIONAL REGULATOR, MARR"/>
    <property type="match status" value="1"/>
</dbReference>
<dbReference type="InterPro" id="IPR036388">
    <property type="entry name" value="WH-like_DNA-bd_sf"/>
</dbReference>
<proteinExistence type="predicted"/>
<dbReference type="AlphaFoldDB" id="A0A6I4RBR0"/>
<evidence type="ECO:0000313" key="6">
    <source>
        <dbReference type="EMBL" id="MWV56929.1"/>
    </source>
</evidence>
<keyword evidence="1" id="KW-0805">Transcription regulation</keyword>
<dbReference type="GO" id="GO:0003677">
    <property type="term" value="F:DNA binding"/>
    <property type="evidence" value="ECO:0007669"/>
    <property type="project" value="UniProtKB-KW"/>
</dbReference>
<evidence type="ECO:0000256" key="3">
    <source>
        <dbReference type="ARBA" id="ARBA00023163"/>
    </source>
</evidence>
<dbReference type="Proteomes" id="UP000435423">
    <property type="component" value="Unassembled WGS sequence"/>
</dbReference>
<keyword evidence="3" id="KW-0804">Transcription</keyword>
<dbReference type="GO" id="GO:0003700">
    <property type="term" value="F:DNA-binding transcription factor activity"/>
    <property type="evidence" value="ECO:0007669"/>
    <property type="project" value="InterPro"/>
</dbReference>
<dbReference type="SUPFAM" id="SSF46785">
    <property type="entry name" value="Winged helix' DNA-binding domain"/>
    <property type="match status" value="1"/>
</dbReference>
<dbReference type="Gene3D" id="1.10.10.10">
    <property type="entry name" value="Winged helix-like DNA-binding domain superfamily/Winged helix DNA-binding domain"/>
    <property type="match status" value="1"/>
</dbReference>
<comment type="caution">
    <text evidence="6">The sequence shown here is derived from an EMBL/GenBank/DDBJ whole genome shotgun (WGS) entry which is preliminary data.</text>
</comment>
<evidence type="ECO:0000256" key="2">
    <source>
        <dbReference type="ARBA" id="ARBA00023125"/>
    </source>
</evidence>
<evidence type="ECO:0000313" key="5">
    <source>
        <dbReference type="EMBL" id="MTB64986.1"/>
    </source>
</evidence>
<dbReference type="InterPro" id="IPR000835">
    <property type="entry name" value="HTH_MarR-typ"/>
</dbReference>
<dbReference type="SMART" id="SM00347">
    <property type="entry name" value="HTH_MARR"/>
    <property type="match status" value="1"/>
</dbReference>
<dbReference type="PRINTS" id="PR00598">
    <property type="entry name" value="HTHMARR"/>
</dbReference>
<gene>
    <name evidence="5" type="ORF">GGG87_08245</name>
    <name evidence="6" type="ORF">GGH11_08070</name>
</gene>
<dbReference type="RefSeq" id="WP_154608836.1">
    <property type="nucleotide sequence ID" value="NZ_CP072115.1"/>
</dbReference>
<name>A0A6I4RBR0_9STRE</name>
<evidence type="ECO:0000259" key="4">
    <source>
        <dbReference type="PROSITE" id="PS50995"/>
    </source>
</evidence>
<protein>
    <submittedName>
        <fullName evidence="6">MarR family transcriptional regulator</fullName>
    </submittedName>
</protein>
<dbReference type="Proteomes" id="UP000435060">
    <property type="component" value="Unassembled WGS sequence"/>
</dbReference>
<dbReference type="EMBL" id="WLCG01000011">
    <property type="protein sequence ID" value="MTB64986.1"/>
    <property type="molecule type" value="Genomic_DNA"/>
</dbReference>
<evidence type="ECO:0000313" key="7">
    <source>
        <dbReference type="Proteomes" id="UP000435060"/>
    </source>
</evidence>
<dbReference type="PROSITE" id="PS50995">
    <property type="entry name" value="HTH_MARR_2"/>
    <property type="match status" value="1"/>
</dbReference>
<organism evidence="6 8">
    <name type="scientific">Streptococcus zhangguiae</name>
    <dbReference type="NCBI Taxonomy" id="2664091"/>
    <lineage>
        <taxon>Bacteria</taxon>
        <taxon>Bacillati</taxon>
        <taxon>Bacillota</taxon>
        <taxon>Bacilli</taxon>
        <taxon>Lactobacillales</taxon>
        <taxon>Streptococcaceae</taxon>
        <taxon>Streptococcus</taxon>
    </lineage>
</organism>
<reference evidence="6 8" key="1">
    <citation type="submission" date="2019-10" db="EMBL/GenBank/DDBJ databases">
        <title>Streptococcis sp, isolated from the respiratory tract of Marmot.</title>
        <authorList>
            <person name="Zhang G."/>
        </authorList>
    </citation>
    <scope>NUCLEOTIDE SEQUENCE [LARGE SCALE GENOMIC DNA]</scope>
    <source>
        <strain evidence="8">zg-70</strain>
        <strain evidence="6">Zg-70</strain>
    </source>
</reference>